<dbReference type="InterPro" id="IPR015005">
    <property type="entry name" value="DUF1854"/>
</dbReference>
<protein>
    <submittedName>
        <fullName evidence="2">DUF1854 domain-containing protein</fullName>
    </submittedName>
</protein>
<evidence type="ECO:0000259" key="1">
    <source>
        <dbReference type="Pfam" id="PF08909"/>
    </source>
</evidence>
<dbReference type="RefSeq" id="WP_271428027.1">
    <property type="nucleotide sequence ID" value="NZ_JAQIPB010000003.1"/>
</dbReference>
<dbReference type="AlphaFoldDB" id="A0AAE3T0Z2"/>
<accession>A0AAE3T0Z2</accession>
<dbReference type="Proteomes" id="UP001212602">
    <property type="component" value="Unassembled WGS sequence"/>
</dbReference>
<sequence length="168" mass="18167">MNETLSAASSAAADGSAALQLRSDARGVLQLLLPDGRHEAVTPVRAFALSAPDAGISLVGPDGRERHWIADLQAVAPEARALITQALATRDFAPILLQLRSVSTFGVPSTWDVRTDRGDTRFVLKAEEDIRRLEGGALLITGAHGLQLRVPSRQALDRQSRRLLERFL</sequence>
<reference evidence="2" key="1">
    <citation type="submission" date="2023-01" db="EMBL/GenBank/DDBJ databases">
        <title>Xenophilus mangrovi sp. nov., isolated from soil of Mangrove nature reserve.</title>
        <authorList>
            <person name="Xu S."/>
            <person name="Liu Z."/>
            <person name="Xu Y."/>
        </authorList>
    </citation>
    <scope>NUCLEOTIDE SEQUENCE</scope>
    <source>
        <strain evidence="2">YW8</strain>
    </source>
</reference>
<keyword evidence="3" id="KW-1185">Reference proteome</keyword>
<organism evidence="2 3">
    <name type="scientific">Xenophilus arseniciresistens</name>
    <dbReference type="NCBI Taxonomy" id="1283306"/>
    <lineage>
        <taxon>Bacteria</taxon>
        <taxon>Pseudomonadati</taxon>
        <taxon>Pseudomonadota</taxon>
        <taxon>Betaproteobacteria</taxon>
        <taxon>Burkholderiales</taxon>
        <taxon>Comamonadaceae</taxon>
        <taxon>Xenophilus</taxon>
    </lineage>
</organism>
<evidence type="ECO:0000313" key="2">
    <source>
        <dbReference type="EMBL" id="MDA7416797.1"/>
    </source>
</evidence>
<name>A0AAE3T0Z2_9BURK</name>
<comment type="caution">
    <text evidence="2">The sequence shown here is derived from an EMBL/GenBank/DDBJ whole genome shotgun (WGS) entry which is preliminary data.</text>
</comment>
<evidence type="ECO:0000313" key="3">
    <source>
        <dbReference type="Proteomes" id="UP001212602"/>
    </source>
</evidence>
<dbReference type="EMBL" id="JAQIPB010000003">
    <property type="protein sequence ID" value="MDA7416797.1"/>
    <property type="molecule type" value="Genomic_DNA"/>
</dbReference>
<proteinExistence type="predicted"/>
<feature type="domain" description="DUF1854" evidence="1">
    <location>
        <begin position="38"/>
        <end position="167"/>
    </location>
</feature>
<gene>
    <name evidence="2" type="ORF">PGB34_10515</name>
</gene>
<dbReference type="Pfam" id="PF08909">
    <property type="entry name" value="DUF1854"/>
    <property type="match status" value="1"/>
</dbReference>